<evidence type="ECO:0000313" key="1">
    <source>
        <dbReference type="EMBL" id="OEH80366.1"/>
    </source>
</evidence>
<reference evidence="1 2" key="1">
    <citation type="journal article" date="2016" name="BMC Genomics">
        <title>Comparative genomics reveals Cyclospora cayetanensis possesses coccidia-like metabolism and invasion components but unique surface antigens.</title>
        <authorList>
            <person name="Liu S."/>
            <person name="Wang L."/>
            <person name="Zheng H."/>
            <person name="Xu Z."/>
            <person name="Roellig D.M."/>
            <person name="Li N."/>
            <person name="Frace M.A."/>
            <person name="Tang K."/>
            <person name="Arrowood M.J."/>
            <person name="Moss D.M."/>
            <person name="Zhang L."/>
            <person name="Feng Y."/>
            <person name="Xiao L."/>
        </authorList>
    </citation>
    <scope>NUCLEOTIDE SEQUENCE [LARGE SCALE GENOMIC DNA]</scope>
    <source>
        <strain evidence="1 2">CHN_HEN01</strain>
    </source>
</reference>
<proteinExistence type="predicted"/>
<gene>
    <name evidence="1" type="ORF">cyc_05169</name>
</gene>
<protein>
    <submittedName>
        <fullName evidence="1">Uncharacterized protein</fullName>
    </submittedName>
</protein>
<dbReference type="VEuPathDB" id="ToxoDB:cyc_05169"/>
<dbReference type="InParanoid" id="A0A1D3DA79"/>
<name>A0A1D3DA79_9EIME</name>
<organism evidence="1 2">
    <name type="scientific">Cyclospora cayetanensis</name>
    <dbReference type="NCBI Taxonomy" id="88456"/>
    <lineage>
        <taxon>Eukaryota</taxon>
        <taxon>Sar</taxon>
        <taxon>Alveolata</taxon>
        <taxon>Apicomplexa</taxon>
        <taxon>Conoidasida</taxon>
        <taxon>Coccidia</taxon>
        <taxon>Eucoccidiorida</taxon>
        <taxon>Eimeriorina</taxon>
        <taxon>Eimeriidae</taxon>
        <taxon>Cyclospora</taxon>
    </lineage>
</organism>
<evidence type="ECO:0000313" key="2">
    <source>
        <dbReference type="Proteomes" id="UP000095192"/>
    </source>
</evidence>
<accession>A0A1D3DA79</accession>
<keyword evidence="2" id="KW-1185">Reference proteome</keyword>
<comment type="caution">
    <text evidence="1">The sequence shown here is derived from an EMBL/GenBank/DDBJ whole genome shotgun (WGS) entry which is preliminary data.</text>
</comment>
<dbReference type="EMBL" id="JROU02000097">
    <property type="protein sequence ID" value="OEH80366.1"/>
    <property type="molecule type" value="Genomic_DNA"/>
</dbReference>
<dbReference type="Proteomes" id="UP000095192">
    <property type="component" value="Unassembled WGS sequence"/>
</dbReference>
<dbReference type="AlphaFoldDB" id="A0A1D3DA79"/>
<sequence>MEGLEFAERESECGVDAAAGEPLLWQQHQRLQQLVRSLRNGRGVGSTRLALLRSSRRSRSINQLTKEIGHAANNLERESEVFVAS</sequence>